<dbReference type="GO" id="GO:0022857">
    <property type="term" value="F:transmembrane transporter activity"/>
    <property type="evidence" value="ECO:0007669"/>
    <property type="project" value="TreeGrafter"/>
</dbReference>
<keyword evidence="5 7" id="KW-0472">Membrane</keyword>
<gene>
    <name evidence="9" type="ORF">SAMN06309945_0715</name>
</gene>
<proteinExistence type="inferred from homology"/>
<feature type="transmembrane region" description="Helical" evidence="7">
    <location>
        <begin position="427"/>
        <end position="453"/>
    </location>
</feature>
<feature type="transmembrane region" description="Helical" evidence="7">
    <location>
        <begin position="114"/>
        <end position="136"/>
    </location>
</feature>
<organism evidence="9 10">
    <name type="scientific">Okibacterium fritillariae</name>
    <dbReference type="NCBI Taxonomy" id="123320"/>
    <lineage>
        <taxon>Bacteria</taxon>
        <taxon>Bacillati</taxon>
        <taxon>Actinomycetota</taxon>
        <taxon>Actinomycetes</taxon>
        <taxon>Micrococcales</taxon>
        <taxon>Microbacteriaceae</taxon>
        <taxon>Okibacterium</taxon>
    </lineage>
</organism>
<feature type="domain" description="ABC3 transporter permease C-terminal" evidence="8">
    <location>
        <begin position="65"/>
        <end position="180"/>
    </location>
</feature>
<evidence type="ECO:0000256" key="1">
    <source>
        <dbReference type="ARBA" id="ARBA00004651"/>
    </source>
</evidence>
<feature type="transmembrane region" description="Helical" evidence="7">
    <location>
        <begin position="211"/>
        <end position="233"/>
    </location>
</feature>
<dbReference type="PANTHER" id="PTHR30572">
    <property type="entry name" value="MEMBRANE COMPONENT OF TRANSPORTER-RELATED"/>
    <property type="match status" value="1"/>
</dbReference>
<dbReference type="RefSeq" id="WP_079726904.1">
    <property type="nucleotide sequence ID" value="NZ_FUZP01000001.1"/>
</dbReference>
<comment type="similarity">
    <text evidence="6">Belongs to the ABC-4 integral membrane protein family.</text>
</comment>
<dbReference type="InterPro" id="IPR050250">
    <property type="entry name" value="Macrolide_Exporter_MacB"/>
</dbReference>
<accession>A0A1T5IQ51</accession>
<name>A0A1T5IQ51_9MICO</name>
<dbReference type="OrthoDB" id="9780560at2"/>
<keyword evidence="4 7" id="KW-1133">Transmembrane helix</keyword>
<dbReference type="Pfam" id="PF02687">
    <property type="entry name" value="FtsX"/>
    <property type="match status" value="2"/>
</dbReference>
<evidence type="ECO:0000256" key="3">
    <source>
        <dbReference type="ARBA" id="ARBA00022692"/>
    </source>
</evidence>
<feature type="transmembrane region" description="Helical" evidence="7">
    <location>
        <begin position="239"/>
        <end position="260"/>
    </location>
</feature>
<evidence type="ECO:0000256" key="7">
    <source>
        <dbReference type="SAM" id="Phobius"/>
    </source>
</evidence>
<keyword evidence="2" id="KW-1003">Cell membrane</keyword>
<dbReference type="EMBL" id="FUZP01000001">
    <property type="protein sequence ID" value="SKC41297.1"/>
    <property type="molecule type" value="Genomic_DNA"/>
</dbReference>
<dbReference type="PANTHER" id="PTHR30572:SF4">
    <property type="entry name" value="ABC TRANSPORTER PERMEASE YTRF"/>
    <property type="match status" value="1"/>
</dbReference>
<sequence>MNKVRSLVFALRQPGRLVSLTVVTLSACYAVLLLTLTTAAANGVLASVFGDNPSVIVVLAILAFAFLVISVVVSTVVISNTYSIVTASRVRDIALRRLLGSAARTERRRIAADGLGTGVAGAVLGGLVGVGISVAANRFAASNQELLLDADAAGNSLTPAVAVPLALIVLCTWWAAWRGSRGVIDVQPIQALGVAAIGGADESEARSRTPLAGLVTLGIGVVLLLGTAALGVITPLASLLGLVAGTVTVIGFIGSASWTIPRVLRLVDLLLPRTFGAKMAAESLQRHPLRTSRAALGVTISVAVVTMFVVASASFEATLTRAYAGSESEGDAYSIIGMVLVVVLALISFTVVIAAIGLANAVSLSTRLRSREIALMRVLGQTRAGVAWSIVSESARLSIAATVTGLVLGFAFGWIGTQSLLGSIRDIGLVIPTVPPLFLVGAVVAGLALTVVASVSPTRAVLKDAPIEAFSRA</sequence>
<feature type="transmembrane region" description="Helical" evidence="7">
    <location>
        <begin position="294"/>
        <end position="315"/>
    </location>
</feature>
<protein>
    <submittedName>
        <fullName evidence="9">Putative ABC transport system permease protein</fullName>
    </submittedName>
</protein>
<feature type="transmembrane region" description="Helical" evidence="7">
    <location>
        <begin position="156"/>
        <end position="177"/>
    </location>
</feature>
<reference evidence="9 10" key="1">
    <citation type="submission" date="2017-02" db="EMBL/GenBank/DDBJ databases">
        <authorList>
            <person name="Peterson S.W."/>
        </authorList>
    </citation>
    <scope>NUCLEOTIDE SEQUENCE [LARGE SCALE GENOMIC DNA]</scope>
    <source>
        <strain evidence="9 10">VKM Ac-2059</strain>
    </source>
</reference>
<evidence type="ECO:0000259" key="8">
    <source>
        <dbReference type="Pfam" id="PF02687"/>
    </source>
</evidence>
<dbReference type="GO" id="GO:0005886">
    <property type="term" value="C:plasma membrane"/>
    <property type="evidence" value="ECO:0007669"/>
    <property type="project" value="UniProtKB-SubCell"/>
</dbReference>
<evidence type="ECO:0000256" key="2">
    <source>
        <dbReference type="ARBA" id="ARBA00022475"/>
    </source>
</evidence>
<comment type="subcellular location">
    <subcellularLocation>
        <location evidence="1">Cell membrane</location>
        <topology evidence="1">Multi-pass membrane protein</topology>
    </subcellularLocation>
</comment>
<keyword evidence="10" id="KW-1185">Reference proteome</keyword>
<feature type="transmembrane region" description="Helical" evidence="7">
    <location>
        <begin position="397"/>
        <end position="415"/>
    </location>
</feature>
<feature type="transmembrane region" description="Helical" evidence="7">
    <location>
        <begin position="56"/>
        <end position="79"/>
    </location>
</feature>
<keyword evidence="3 7" id="KW-0812">Transmembrane</keyword>
<evidence type="ECO:0000256" key="5">
    <source>
        <dbReference type="ARBA" id="ARBA00023136"/>
    </source>
</evidence>
<dbReference type="InterPro" id="IPR003838">
    <property type="entry name" value="ABC3_permease_C"/>
</dbReference>
<evidence type="ECO:0000256" key="6">
    <source>
        <dbReference type="ARBA" id="ARBA00038076"/>
    </source>
</evidence>
<dbReference type="PROSITE" id="PS51257">
    <property type="entry name" value="PROKAR_LIPOPROTEIN"/>
    <property type="match status" value="1"/>
</dbReference>
<evidence type="ECO:0000256" key="4">
    <source>
        <dbReference type="ARBA" id="ARBA00022989"/>
    </source>
</evidence>
<evidence type="ECO:0000313" key="9">
    <source>
        <dbReference type="EMBL" id="SKC41297.1"/>
    </source>
</evidence>
<dbReference type="Proteomes" id="UP000190857">
    <property type="component" value="Unassembled WGS sequence"/>
</dbReference>
<evidence type="ECO:0000313" key="10">
    <source>
        <dbReference type="Proteomes" id="UP000190857"/>
    </source>
</evidence>
<feature type="domain" description="ABC3 transporter permease C-terminal" evidence="8">
    <location>
        <begin position="346"/>
        <end position="464"/>
    </location>
</feature>
<dbReference type="AlphaFoldDB" id="A0A1T5IQ51"/>
<feature type="transmembrane region" description="Helical" evidence="7">
    <location>
        <begin position="335"/>
        <end position="362"/>
    </location>
</feature>
<dbReference type="STRING" id="123320.SAMN06309945_0715"/>